<dbReference type="EMBL" id="JAUTXU010000173">
    <property type="protein sequence ID" value="KAK3701476.1"/>
    <property type="molecule type" value="Genomic_DNA"/>
</dbReference>
<sequence>MAEECLSLSPPHEKPASLHDSARGSPEPFDGFGELVKDINSILGPCNGIDSADIDVEELKNTMRQYRSCGEEWQSGKLEPAALQVRRSTSYEANQVTYMSDRLGLHRIENPSDSEVAVSLHLYTPPNAARHGCHIFDESTGKKSHVSQCHFYSEFGVKK</sequence>
<accession>A0ACC3MRH2</accession>
<protein>
    <submittedName>
        <fullName evidence="1">Uncharacterized protein</fullName>
    </submittedName>
</protein>
<name>A0ACC3MRH2_9PEZI</name>
<reference evidence="1" key="1">
    <citation type="submission" date="2023-07" db="EMBL/GenBank/DDBJ databases">
        <title>Black Yeasts Isolated from many extreme environments.</title>
        <authorList>
            <person name="Coleine C."/>
            <person name="Stajich J.E."/>
            <person name="Selbmann L."/>
        </authorList>
    </citation>
    <scope>NUCLEOTIDE SEQUENCE</scope>
    <source>
        <strain evidence="1">CCFEE 5714</strain>
    </source>
</reference>
<evidence type="ECO:0000313" key="1">
    <source>
        <dbReference type="EMBL" id="KAK3701476.1"/>
    </source>
</evidence>
<dbReference type="Proteomes" id="UP001281147">
    <property type="component" value="Unassembled WGS sequence"/>
</dbReference>
<keyword evidence="2" id="KW-1185">Reference proteome</keyword>
<gene>
    <name evidence="1" type="ORF">LTR37_015450</name>
</gene>
<evidence type="ECO:0000313" key="2">
    <source>
        <dbReference type="Proteomes" id="UP001281147"/>
    </source>
</evidence>
<organism evidence="1 2">
    <name type="scientific">Vermiconidia calcicola</name>
    <dbReference type="NCBI Taxonomy" id="1690605"/>
    <lineage>
        <taxon>Eukaryota</taxon>
        <taxon>Fungi</taxon>
        <taxon>Dikarya</taxon>
        <taxon>Ascomycota</taxon>
        <taxon>Pezizomycotina</taxon>
        <taxon>Dothideomycetes</taxon>
        <taxon>Dothideomycetidae</taxon>
        <taxon>Mycosphaerellales</taxon>
        <taxon>Extremaceae</taxon>
        <taxon>Vermiconidia</taxon>
    </lineage>
</organism>
<proteinExistence type="predicted"/>
<comment type="caution">
    <text evidence="1">The sequence shown here is derived from an EMBL/GenBank/DDBJ whole genome shotgun (WGS) entry which is preliminary data.</text>
</comment>